<organism evidence="1 2">
    <name type="scientific">Mycoplasmopsis mucosicanis</name>
    <dbReference type="NCBI Taxonomy" id="458208"/>
    <lineage>
        <taxon>Bacteria</taxon>
        <taxon>Bacillati</taxon>
        <taxon>Mycoplasmatota</taxon>
        <taxon>Mycoplasmoidales</taxon>
        <taxon>Metamycoplasmataceae</taxon>
        <taxon>Mycoplasmopsis</taxon>
    </lineage>
</organism>
<protein>
    <submittedName>
        <fullName evidence="1">Uncharacterized protein</fullName>
    </submittedName>
</protein>
<proteinExistence type="predicted"/>
<dbReference type="OrthoDB" id="394445at2"/>
<reference evidence="1 2" key="1">
    <citation type="submission" date="2019-03" db="EMBL/GenBank/DDBJ databases">
        <title>Characterization of a novel Mycoplasma cynos real-time PCR assay.</title>
        <authorList>
            <person name="Tallmadge R.L."/>
            <person name="Mitchell P.K."/>
            <person name="Goodman L."/>
        </authorList>
    </citation>
    <scope>NUCLEOTIDE SEQUENCE [LARGE SCALE GENOMIC DNA]</scope>
    <source>
        <strain evidence="1 2">1642</strain>
    </source>
</reference>
<dbReference type="NCBIfam" id="NF045952">
    <property type="entry name" value="MAG4270_fam"/>
    <property type="match status" value="1"/>
</dbReference>
<comment type="caution">
    <text evidence="1">The sequence shown here is derived from an EMBL/GenBank/DDBJ whole genome shotgun (WGS) entry which is preliminary data.</text>
</comment>
<dbReference type="RefSeq" id="WP_141483695.1">
    <property type="nucleotide sequence ID" value="NZ_SMDN01000002.1"/>
</dbReference>
<evidence type="ECO:0000313" key="1">
    <source>
        <dbReference type="EMBL" id="TQC54113.1"/>
    </source>
</evidence>
<dbReference type="Proteomes" id="UP000320801">
    <property type="component" value="Unassembled WGS sequence"/>
</dbReference>
<accession>A0A507SXZ8</accession>
<dbReference type="EMBL" id="SMDN01000002">
    <property type="protein sequence ID" value="TQC54113.1"/>
    <property type="molecule type" value="Genomic_DNA"/>
</dbReference>
<gene>
    <name evidence="1" type="ORF">E1I18_00720</name>
</gene>
<keyword evidence="2" id="KW-1185">Reference proteome</keyword>
<sequence>MNDPEYKKLIEQIADVNNLMTLEPTIHTEYDNKKFYWDPDDGEVNIIAPERIDNELVMKLNSYKIDTLNNPGIKKYLIDYKKLITK</sequence>
<evidence type="ECO:0000313" key="2">
    <source>
        <dbReference type="Proteomes" id="UP000320801"/>
    </source>
</evidence>
<name>A0A507SXZ8_9BACT</name>
<dbReference type="AlphaFoldDB" id="A0A507SXZ8"/>